<evidence type="ECO:0000259" key="10">
    <source>
        <dbReference type="PROSITE" id="PS50110"/>
    </source>
</evidence>
<name>S9TT22_MAGFU</name>
<sequence>MSSILPETPAILVVEDDEGMRAQLRWALSDYELYFAGDRSEAIAQFRRREPPLVVLDLGLPPDCDSAGEGVATLREIMTIQPLTKVIVASGTEDRRNAQDAIGGGAYDFYAKPVDSDVLRVIVERGWNSYRLEAERDDRREGLAGDSGFDGLLAASPQMLKVCHMARRVADVEVGVLITGESGTGKDVLARAIHAWSDRRDRPFVAINCAAIPEALLESELFGHERGAFTGAFAQAVGQIERASGGTLFLDEIGDMPLALQVKILRFLQEKQIERVGGRKTVPVDVRVIAATNRNLRTMMQAGSFREDLFYRLNEVGLAIPPLRDRPGDAALIASFLLTTMSRRLRRPIKGFAPETLARIETYSWPGNVRELQNRLKRAVVLADRLYITVEDMDLCDGGESADALRLPTLRQVREEAERRALNRTLAITDNNIQEASRVLGISRPTLYTLMKTLRITRGPRLDV</sequence>
<keyword evidence="1" id="KW-0547">Nucleotide-binding</keyword>
<dbReference type="SUPFAM" id="SSF52540">
    <property type="entry name" value="P-loop containing nucleoside triphosphate hydrolases"/>
    <property type="match status" value="1"/>
</dbReference>
<evidence type="ECO:0000256" key="6">
    <source>
        <dbReference type="ARBA" id="ARBA00023159"/>
    </source>
</evidence>
<evidence type="ECO:0000256" key="1">
    <source>
        <dbReference type="ARBA" id="ARBA00022741"/>
    </source>
</evidence>
<dbReference type="CDD" id="cd00009">
    <property type="entry name" value="AAA"/>
    <property type="match status" value="1"/>
</dbReference>
<dbReference type="GO" id="GO:0000160">
    <property type="term" value="P:phosphorelay signal transduction system"/>
    <property type="evidence" value="ECO:0007669"/>
    <property type="project" value="UniProtKB-KW"/>
</dbReference>
<dbReference type="InterPro" id="IPR001789">
    <property type="entry name" value="Sig_transdc_resp-reg_receiver"/>
</dbReference>
<dbReference type="FunFam" id="3.40.50.300:FF:000006">
    <property type="entry name" value="DNA-binding transcriptional regulator NtrC"/>
    <property type="match status" value="1"/>
</dbReference>
<dbReference type="GO" id="GO:0005524">
    <property type="term" value="F:ATP binding"/>
    <property type="evidence" value="ECO:0007669"/>
    <property type="project" value="UniProtKB-KW"/>
</dbReference>
<keyword evidence="8" id="KW-0597">Phosphoprotein</keyword>
<dbReference type="InterPro" id="IPR027417">
    <property type="entry name" value="P-loop_NTPase"/>
</dbReference>
<dbReference type="PATRIC" id="fig|1316936.3.peg.1964"/>
<dbReference type="PROSITE" id="PS00688">
    <property type="entry name" value="SIGMA54_INTERACT_3"/>
    <property type="match status" value="1"/>
</dbReference>
<keyword evidence="2" id="KW-0067">ATP-binding</keyword>
<dbReference type="PROSITE" id="PS50045">
    <property type="entry name" value="SIGMA54_INTERACT_4"/>
    <property type="match status" value="1"/>
</dbReference>
<dbReference type="InterPro" id="IPR025943">
    <property type="entry name" value="Sigma_54_int_dom_ATP-bd_2"/>
</dbReference>
<dbReference type="InterPro" id="IPR003593">
    <property type="entry name" value="AAA+_ATPase"/>
</dbReference>
<dbReference type="eggNOG" id="COG2204">
    <property type="taxonomic scope" value="Bacteria"/>
</dbReference>
<feature type="domain" description="Sigma-54 factor interaction" evidence="9">
    <location>
        <begin position="152"/>
        <end position="381"/>
    </location>
</feature>
<dbReference type="InterPro" id="IPR025662">
    <property type="entry name" value="Sigma_54_int_dom_ATP-bd_1"/>
</dbReference>
<dbReference type="InterPro" id="IPR009057">
    <property type="entry name" value="Homeodomain-like_sf"/>
</dbReference>
<dbReference type="PANTHER" id="PTHR32071">
    <property type="entry name" value="TRANSCRIPTIONAL REGULATORY PROTEIN"/>
    <property type="match status" value="1"/>
</dbReference>
<organism evidence="11 12">
    <name type="scientific">Magnetospirillum fulvum MGU-K5</name>
    <dbReference type="NCBI Taxonomy" id="1316936"/>
    <lineage>
        <taxon>Bacteria</taxon>
        <taxon>Pseudomonadati</taxon>
        <taxon>Pseudomonadota</taxon>
        <taxon>Alphaproteobacteria</taxon>
        <taxon>Rhodospirillales</taxon>
        <taxon>Rhodospirillaceae</taxon>
        <taxon>Magnetospirillum</taxon>
    </lineage>
</organism>
<keyword evidence="6" id="KW-0010">Activator</keyword>
<protein>
    <submittedName>
        <fullName evidence="11">Response regulator receiver protein</fullName>
    </submittedName>
</protein>
<keyword evidence="5" id="KW-0238">DNA-binding</keyword>
<accession>S9TT22</accession>
<comment type="caution">
    <text evidence="11">The sequence shown here is derived from an EMBL/GenBank/DDBJ whole genome shotgun (WGS) entry which is preliminary data.</text>
</comment>
<dbReference type="InterPro" id="IPR014264">
    <property type="entry name" value="PEP-CTERM_resp_reg"/>
</dbReference>
<dbReference type="InterPro" id="IPR002197">
    <property type="entry name" value="HTH_Fis"/>
</dbReference>
<evidence type="ECO:0000256" key="2">
    <source>
        <dbReference type="ARBA" id="ARBA00022840"/>
    </source>
</evidence>
<evidence type="ECO:0000313" key="12">
    <source>
        <dbReference type="Proteomes" id="UP000015350"/>
    </source>
</evidence>
<dbReference type="NCBIfam" id="TIGR02915">
    <property type="entry name" value="PEP_resp_reg"/>
    <property type="match status" value="1"/>
</dbReference>
<evidence type="ECO:0000256" key="8">
    <source>
        <dbReference type="PROSITE-ProRule" id="PRU00169"/>
    </source>
</evidence>
<keyword evidence="4" id="KW-0805">Transcription regulation</keyword>
<feature type="domain" description="Response regulatory" evidence="10">
    <location>
        <begin position="10"/>
        <end position="127"/>
    </location>
</feature>
<dbReference type="SMART" id="SM00448">
    <property type="entry name" value="REC"/>
    <property type="match status" value="1"/>
</dbReference>
<dbReference type="SUPFAM" id="SSF46689">
    <property type="entry name" value="Homeodomain-like"/>
    <property type="match status" value="1"/>
</dbReference>
<dbReference type="Gene3D" id="3.40.50.300">
    <property type="entry name" value="P-loop containing nucleotide triphosphate hydrolases"/>
    <property type="match status" value="1"/>
</dbReference>
<evidence type="ECO:0000256" key="5">
    <source>
        <dbReference type="ARBA" id="ARBA00023125"/>
    </source>
</evidence>
<dbReference type="PROSITE" id="PS00676">
    <property type="entry name" value="SIGMA54_INTERACT_2"/>
    <property type="match status" value="1"/>
</dbReference>
<dbReference type="PANTHER" id="PTHR32071:SF113">
    <property type="entry name" value="ALGINATE BIOSYNTHESIS TRANSCRIPTIONAL REGULATORY PROTEIN ALGB"/>
    <property type="match status" value="1"/>
</dbReference>
<dbReference type="STRING" id="1316936.K678_09848"/>
<evidence type="ECO:0000256" key="7">
    <source>
        <dbReference type="ARBA" id="ARBA00023163"/>
    </source>
</evidence>
<dbReference type="Gene3D" id="1.10.10.60">
    <property type="entry name" value="Homeodomain-like"/>
    <property type="match status" value="1"/>
</dbReference>
<dbReference type="Gene3D" id="3.40.50.2300">
    <property type="match status" value="1"/>
</dbReference>
<dbReference type="RefSeq" id="WP_021132297.1">
    <property type="nucleotide sequence ID" value="NZ_AQPH01000033.1"/>
</dbReference>
<keyword evidence="7" id="KW-0804">Transcription</keyword>
<dbReference type="Gene3D" id="1.10.8.60">
    <property type="match status" value="1"/>
</dbReference>
<proteinExistence type="predicted"/>
<dbReference type="InterPro" id="IPR058031">
    <property type="entry name" value="AAA_lid_NorR"/>
</dbReference>
<dbReference type="SUPFAM" id="SSF52172">
    <property type="entry name" value="CheY-like"/>
    <property type="match status" value="1"/>
</dbReference>
<gene>
    <name evidence="11" type="ORF">K678_09848</name>
</gene>
<evidence type="ECO:0000313" key="11">
    <source>
        <dbReference type="EMBL" id="EPY01675.1"/>
    </source>
</evidence>
<dbReference type="InterPro" id="IPR025944">
    <property type="entry name" value="Sigma_54_int_dom_CS"/>
</dbReference>
<reference evidence="11 12" key="1">
    <citation type="submission" date="2013-04" db="EMBL/GenBank/DDBJ databases">
        <authorList>
            <person name="Kuznetsov B."/>
            <person name="Ivanovsky R."/>
        </authorList>
    </citation>
    <scope>NUCLEOTIDE SEQUENCE [LARGE SCALE GENOMIC DNA]</scope>
    <source>
        <strain evidence="11 12">MGU-K5</strain>
    </source>
</reference>
<dbReference type="GO" id="GO:0043565">
    <property type="term" value="F:sequence-specific DNA binding"/>
    <property type="evidence" value="ECO:0007669"/>
    <property type="project" value="InterPro"/>
</dbReference>
<dbReference type="Pfam" id="PF02954">
    <property type="entry name" value="HTH_8"/>
    <property type="match status" value="1"/>
</dbReference>
<evidence type="ECO:0000259" key="9">
    <source>
        <dbReference type="PROSITE" id="PS50045"/>
    </source>
</evidence>
<feature type="modified residue" description="4-aspartylphosphate" evidence="8">
    <location>
        <position position="57"/>
    </location>
</feature>
<keyword evidence="3" id="KW-0902">Two-component regulatory system</keyword>
<dbReference type="AlphaFoldDB" id="S9TT22"/>
<dbReference type="InterPro" id="IPR002078">
    <property type="entry name" value="Sigma_54_int"/>
</dbReference>
<dbReference type="Pfam" id="PF00072">
    <property type="entry name" value="Response_reg"/>
    <property type="match status" value="1"/>
</dbReference>
<evidence type="ECO:0000256" key="4">
    <source>
        <dbReference type="ARBA" id="ARBA00023015"/>
    </source>
</evidence>
<dbReference type="PROSITE" id="PS50110">
    <property type="entry name" value="RESPONSE_REGULATORY"/>
    <property type="match status" value="1"/>
</dbReference>
<evidence type="ECO:0000256" key="3">
    <source>
        <dbReference type="ARBA" id="ARBA00023012"/>
    </source>
</evidence>
<dbReference type="InterPro" id="IPR011006">
    <property type="entry name" value="CheY-like_superfamily"/>
</dbReference>
<dbReference type="SMART" id="SM00382">
    <property type="entry name" value="AAA"/>
    <property type="match status" value="1"/>
</dbReference>
<dbReference type="Pfam" id="PF25601">
    <property type="entry name" value="AAA_lid_14"/>
    <property type="match status" value="1"/>
</dbReference>
<dbReference type="EMBL" id="AQPH01000033">
    <property type="protein sequence ID" value="EPY01675.1"/>
    <property type="molecule type" value="Genomic_DNA"/>
</dbReference>
<dbReference type="GO" id="GO:0006355">
    <property type="term" value="P:regulation of DNA-templated transcription"/>
    <property type="evidence" value="ECO:0007669"/>
    <property type="project" value="InterPro"/>
</dbReference>
<dbReference type="Proteomes" id="UP000015350">
    <property type="component" value="Unassembled WGS sequence"/>
</dbReference>
<dbReference type="Pfam" id="PF00158">
    <property type="entry name" value="Sigma54_activat"/>
    <property type="match status" value="1"/>
</dbReference>
<dbReference type="PROSITE" id="PS00675">
    <property type="entry name" value="SIGMA54_INTERACT_1"/>
    <property type="match status" value="1"/>
</dbReference>